<name>A0A0F9TAZ0_9ZZZZ</name>
<feature type="region of interest" description="Disordered" evidence="1">
    <location>
        <begin position="1"/>
        <end position="24"/>
    </location>
</feature>
<accession>A0A0F9TAZ0</accession>
<sequence>MSYEDQMDAKSDYDAERRGEGIEEGIAEERERILNLLHDSMPYSKFKHIKELIEK</sequence>
<proteinExistence type="predicted"/>
<feature type="compositionally biased region" description="Basic and acidic residues" evidence="1">
    <location>
        <begin position="7"/>
        <end position="24"/>
    </location>
</feature>
<gene>
    <name evidence="2" type="ORF">LCGC14_0371710</name>
</gene>
<evidence type="ECO:0000313" key="2">
    <source>
        <dbReference type="EMBL" id="KKN76319.1"/>
    </source>
</evidence>
<dbReference type="EMBL" id="LAZR01000297">
    <property type="protein sequence ID" value="KKN76319.1"/>
    <property type="molecule type" value="Genomic_DNA"/>
</dbReference>
<reference evidence="2" key="1">
    <citation type="journal article" date="2015" name="Nature">
        <title>Complex archaea that bridge the gap between prokaryotes and eukaryotes.</title>
        <authorList>
            <person name="Spang A."/>
            <person name="Saw J.H."/>
            <person name="Jorgensen S.L."/>
            <person name="Zaremba-Niedzwiedzka K."/>
            <person name="Martijn J."/>
            <person name="Lind A.E."/>
            <person name="van Eijk R."/>
            <person name="Schleper C."/>
            <person name="Guy L."/>
            <person name="Ettema T.J."/>
        </authorList>
    </citation>
    <scope>NUCLEOTIDE SEQUENCE</scope>
</reference>
<evidence type="ECO:0000256" key="1">
    <source>
        <dbReference type="SAM" id="MobiDB-lite"/>
    </source>
</evidence>
<organism evidence="2">
    <name type="scientific">marine sediment metagenome</name>
    <dbReference type="NCBI Taxonomy" id="412755"/>
    <lineage>
        <taxon>unclassified sequences</taxon>
        <taxon>metagenomes</taxon>
        <taxon>ecological metagenomes</taxon>
    </lineage>
</organism>
<protein>
    <submittedName>
        <fullName evidence="2">Uncharacterized protein</fullName>
    </submittedName>
</protein>
<dbReference type="AlphaFoldDB" id="A0A0F9TAZ0"/>
<comment type="caution">
    <text evidence="2">The sequence shown here is derived from an EMBL/GenBank/DDBJ whole genome shotgun (WGS) entry which is preliminary data.</text>
</comment>